<evidence type="ECO:0000313" key="2">
    <source>
        <dbReference type="EMBL" id="QJA94610.1"/>
    </source>
</evidence>
<accession>A0A6M3LII7</accession>
<gene>
    <name evidence="2" type="ORF">MM415B03811_0004</name>
</gene>
<proteinExistence type="predicted"/>
<name>A0A6M3LII7_9ZZZZ</name>
<protein>
    <submittedName>
        <fullName evidence="2">Putative PD-(D/E)XK nuclease superfamily protein</fullName>
    </submittedName>
</protein>
<dbReference type="InterPro" id="IPR038726">
    <property type="entry name" value="PDDEXK_AddAB-type"/>
</dbReference>
<dbReference type="Pfam" id="PF12705">
    <property type="entry name" value="PDDEXK_1"/>
    <property type="match status" value="1"/>
</dbReference>
<organism evidence="2">
    <name type="scientific">viral metagenome</name>
    <dbReference type="NCBI Taxonomy" id="1070528"/>
    <lineage>
        <taxon>unclassified sequences</taxon>
        <taxon>metagenomes</taxon>
        <taxon>organismal metagenomes</taxon>
    </lineage>
</organism>
<sequence length="319" mass="37916">MILPYEQNKLDSSKLKDFKRCPRFFFYHHVLGWRSEAPNNHLVFGSAWHDAMEHLLIHGYGENEIITAFDKFLVTYRQSFPPETDELFKGKTPDNAFLVLAKYATHPDYQHDLENFETLYTEIAGSVAIDEKRLLYFRQDSILKDRKTGHVRSREHKTGSRTWMWEEQFLLDGQVGTYSHVLYCLYPKELVDGIELNGSFFLARKTDPFDFRRFLIRKTEDQMQVWLSNTAYYMWQIESEYELLGDADENDNVLYAFPLRDTSCQDYGRLCEYHDFCMAWPNPLRKCFEPPLGFRQEYWDPTDKPAKKTFNFGRLSTND</sequence>
<dbReference type="EMBL" id="MT143246">
    <property type="protein sequence ID" value="QJA94610.1"/>
    <property type="molecule type" value="Genomic_DNA"/>
</dbReference>
<feature type="domain" description="PD-(D/E)XK endonuclease-like" evidence="1">
    <location>
        <begin position="13"/>
        <end position="185"/>
    </location>
</feature>
<dbReference type="AlphaFoldDB" id="A0A6M3LII7"/>
<reference evidence="2" key="1">
    <citation type="submission" date="2020-03" db="EMBL/GenBank/DDBJ databases">
        <title>The deep terrestrial virosphere.</title>
        <authorList>
            <person name="Holmfeldt K."/>
            <person name="Nilsson E."/>
            <person name="Simone D."/>
            <person name="Lopez-Fernandez M."/>
            <person name="Wu X."/>
            <person name="de Brujin I."/>
            <person name="Lundin D."/>
            <person name="Andersson A."/>
            <person name="Bertilsson S."/>
            <person name="Dopson M."/>
        </authorList>
    </citation>
    <scope>NUCLEOTIDE SEQUENCE</scope>
    <source>
        <strain evidence="2">MM415B03811</strain>
    </source>
</reference>
<evidence type="ECO:0000259" key="1">
    <source>
        <dbReference type="Pfam" id="PF12705"/>
    </source>
</evidence>